<protein>
    <recommendedName>
        <fullName evidence="8">SusD-like protein</fullName>
    </recommendedName>
</protein>
<comment type="subcellular location">
    <subcellularLocation>
        <location evidence="1">Cell outer membrane</location>
    </subcellularLocation>
</comment>
<dbReference type="Gene3D" id="1.25.40.390">
    <property type="match status" value="1"/>
</dbReference>
<organism evidence="7">
    <name type="scientific">bioreactor metagenome</name>
    <dbReference type="NCBI Taxonomy" id="1076179"/>
    <lineage>
        <taxon>unclassified sequences</taxon>
        <taxon>metagenomes</taxon>
        <taxon>ecological metagenomes</taxon>
    </lineage>
</organism>
<evidence type="ECO:0000256" key="3">
    <source>
        <dbReference type="ARBA" id="ARBA00023136"/>
    </source>
</evidence>
<evidence type="ECO:0000256" key="1">
    <source>
        <dbReference type="ARBA" id="ARBA00004442"/>
    </source>
</evidence>
<evidence type="ECO:0000256" key="2">
    <source>
        <dbReference type="ARBA" id="ARBA00022729"/>
    </source>
</evidence>
<evidence type="ECO:0000256" key="4">
    <source>
        <dbReference type="ARBA" id="ARBA00023237"/>
    </source>
</evidence>
<dbReference type="InterPro" id="IPR012944">
    <property type="entry name" value="SusD_RagB_dom"/>
</dbReference>
<keyword evidence="3" id="KW-0472">Membrane</keyword>
<dbReference type="InterPro" id="IPR011990">
    <property type="entry name" value="TPR-like_helical_dom_sf"/>
</dbReference>
<keyword evidence="2" id="KW-0732">Signal</keyword>
<dbReference type="EMBL" id="VSSQ01000602">
    <property type="protein sequence ID" value="MPL98325.1"/>
    <property type="molecule type" value="Genomic_DNA"/>
</dbReference>
<dbReference type="InterPro" id="IPR033985">
    <property type="entry name" value="SusD-like_N"/>
</dbReference>
<dbReference type="Pfam" id="PF14322">
    <property type="entry name" value="SusD-like_3"/>
    <property type="match status" value="1"/>
</dbReference>
<dbReference type="SUPFAM" id="SSF48452">
    <property type="entry name" value="TPR-like"/>
    <property type="match status" value="1"/>
</dbReference>
<feature type="domain" description="SusD-like N-terminal" evidence="6">
    <location>
        <begin position="92"/>
        <end position="224"/>
    </location>
</feature>
<dbReference type="Pfam" id="PF07980">
    <property type="entry name" value="SusD_RagB"/>
    <property type="match status" value="1"/>
</dbReference>
<proteinExistence type="predicted"/>
<evidence type="ECO:0000313" key="7">
    <source>
        <dbReference type="EMBL" id="MPL98325.1"/>
    </source>
</evidence>
<dbReference type="PROSITE" id="PS51257">
    <property type="entry name" value="PROKAR_LIPOPROTEIN"/>
    <property type="match status" value="1"/>
</dbReference>
<evidence type="ECO:0000259" key="5">
    <source>
        <dbReference type="Pfam" id="PF07980"/>
    </source>
</evidence>
<dbReference type="GO" id="GO:0009279">
    <property type="term" value="C:cell outer membrane"/>
    <property type="evidence" value="ECO:0007669"/>
    <property type="project" value="UniProtKB-SubCell"/>
</dbReference>
<name>A0A644W3M2_9ZZZZ</name>
<dbReference type="AlphaFoldDB" id="A0A644W3M2"/>
<evidence type="ECO:0008006" key="8">
    <source>
        <dbReference type="Google" id="ProtNLM"/>
    </source>
</evidence>
<comment type="caution">
    <text evidence="7">The sequence shown here is derived from an EMBL/GenBank/DDBJ whole genome shotgun (WGS) entry which is preliminary data.</text>
</comment>
<reference evidence="7" key="1">
    <citation type="submission" date="2019-08" db="EMBL/GenBank/DDBJ databases">
        <authorList>
            <person name="Kucharzyk K."/>
            <person name="Murdoch R.W."/>
            <person name="Higgins S."/>
            <person name="Loffler F."/>
        </authorList>
    </citation>
    <scope>NUCLEOTIDE SEQUENCE</scope>
</reference>
<gene>
    <name evidence="7" type="ORF">SDC9_44527</name>
</gene>
<sequence length="496" mass="57186">MKKIISLFLLFASAVFVSCDDFLTVESPDKITSDSFWRNATDAEAGLAAAYSQLECSIDTWAFAEVKWPVEAYREDMILIGRDASNYEDWVKLFDFTYNDSNTQLSEYWRIHYTGLNYCNQVIAMVSKIDMDPAYRDQIINEATFLRGYYHMKLLLNWEKIILREEYINSPDQLDVPLSERSVCWESIIRDLKQATKLPVKQTSAHTGRATSGAAWAYLGWAYLTRAYEQPATKDADLKAALEAFDNVKGYSLENNFLGMFNGTNENSKESVFELQFTLDRSNGARYYTELHYWIASEEIGGWDEISPSDKLVTELKKEGKTSLSDTYDMRCYATLIFDDEYFMSGNKIFGQNYDDYFTTNRRAVFRKFLPDYSDIDQEESGFNIPLMRYSNVLLMKAEALNELKRSSEAVTLINDIRLVHGNMPAMTGSSYDAVKAQIEHERIVEFPLENFRFYDLRRWGTAKSALESAGRTNFDASKHNFYPIPRTELNSNNAL</sequence>
<evidence type="ECO:0000259" key="6">
    <source>
        <dbReference type="Pfam" id="PF14322"/>
    </source>
</evidence>
<keyword evidence="4" id="KW-0998">Cell outer membrane</keyword>
<feature type="domain" description="RagB/SusD" evidence="5">
    <location>
        <begin position="269"/>
        <end position="469"/>
    </location>
</feature>
<accession>A0A644W3M2</accession>